<dbReference type="EMBL" id="JAFCMP010000535">
    <property type="protein sequence ID" value="KAG5176658.1"/>
    <property type="molecule type" value="Genomic_DNA"/>
</dbReference>
<keyword evidence="4" id="KW-1185">Reference proteome</keyword>
<feature type="transmembrane region" description="Helical" evidence="2">
    <location>
        <begin position="154"/>
        <end position="172"/>
    </location>
</feature>
<dbReference type="InterPro" id="IPR008390">
    <property type="entry name" value="AWPM-19"/>
</dbReference>
<feature type="transmembrane region" description="Helical" evidence="2">
    <location>
        <begin position="66"/>
        <end position="99"/>
    </location>
</feature>
<dbReference type="PANTHER" id="PTHR33294">
    <property type="entry name" value="AWPM-19-LIKE FAMILY PROTEIN"/>
    <property type="match status" value="1"/>
</dbReference>
<reference evidence="3" key="1">
    <citation type="submission" date="2021-02" db="EMBL/GenBank/DDBJ databases">
        <title>First Annotated Genome of the Yellow-green Alga Tribonema minus.</title>
        <authorList>
            <person name="Mahan K.M."/>
        </authorList>
    </citation>
    <scope>NUCLEOTIDE SEQUENCE</scope>
    <source>
        <strain evidence="3">UTEX B ZZ1240</strain>
    </source>
</reference>
<gene>
    <name evidence="3" type="ORF">JKP88DRAFT_227662</name>
</gene>
<feature type="region of interest" description="Disordered" evidence="1">
    <location>
        <begin position="1"/>
        <end position="22"/>
    </location>
</feature>
<feature type="transmembrane region" description="Helical" evidence="2">
    <location>
        <begin position="35"/>
        <end position="60"/>
    </location>
</feature>
<comment type="caution">
    <text evidence="3">The sequence shown here is derived from an EMBL/GenBank/DDBJ whole genome shotgun (WGS) entry which is preliminary data.</text>
</comment>
<keyword evidence="2" id="KW-1133">Transmembrane helix</keyword>
<keyword evidence="2" id="KW-0472">Membrane</keyword>
<organism evidence="3 4">
    <name type="scientific">Tribonema minus</name>
    <dbReference type="NCBI Taxonomy" id="303371"/>
    <lineage>
        <taxon>Eukaryota</taxon>
        <taxon>Sar</taxon>
        <taxon>Stramenopiles</taxon>
        <taxon>Ochrophyta</taxon>
        <taxon>PX clade</taxon>
        <taxon>Xanthophyceae</taxon>
        <taxon>Tribonematales</taxon>
        <taxon>Tribonemataceae</taxon>
        <taxon>Tribonema</taxon>
    </lineage>
</organism>
<dbReference type="PANTHER" id="PTHR33294:SF5">
    <property type="entry name" value="AWPM-19-LIKE FAMILY PROTEIN"/>
    <property type="match status" value="1"/>
</dbReference>
<sequence>MPTTSAVPANTTGTTTNRHNASSTAKKGVGYMTTLILGPLLIVLFVVMLGLCASVMNSYINGDIRALIIVANPACLLLVILTLISSTVALAVVISTMMIHSSHQKLGYNSPRFTSMSTILPAFALLALAFGFACKALASSIPNGSSSLGKQTKAIAALMISTTIEFLVYTLIMMADKPKYAPGYAGAGHHNTSMMTGHKDIESGAPVA</sequence>
<evidence type="ECO:0000313" key="4">
    <source>
        <dbReference type="Proteomes" id="UP000664859"/>
    </source>
</evidence>
<accession>A0A835YU80</accession>
<dbReference type="AlphaFoldDB" id="A0A835YU80"/>
<keyword evidence="2" id="KW-0812">Transmembrane</keyword>
<evidence type="ECO:0000256" key="2">
    <source>
        <dbReference type="SAM" id="Phobius"/>
    </source>
</evidence>
<dbReference type="Pfam" id="PF05512">
    <property type="entry name" value="AWPM-19"/>
    <property type="match status" value="1"/>
</dbReference>
<name>A0A835YU80_9STRA</name>
<dbReference type="Proteomes" id="UP000664859">
    <property type="component" value="Unassembled WGS sequence"/>
</dbReference>
<protein>
    <submittedName>
        <fullName evidence="3">Uncharacterized protein</fullName>
    </submittedName>
</protein>
<evidence type="ECO:0000256" key="1">
    <source>
        <dbReference type="SAM" id="MobiDB-lite"/>
    </source>
</evidence>
<evidence type="ECO:0000313" key="3">
    <source>
        <dbReference type="EMBL" id="KAG5176658.1"/>
    </source>
</evidence>
<feature type="transmembrane region" description="Helical" evidence="2">
    <location>
        <begin position="119"/>
        <end position="142"/>
    </location>
</feature>
<proteinExistence type="predicted"/>